<sequence>MGKIDNKTEIKNRIKKNKELLEELKKEYLLCCKPQGYPKATSYVDADNIHAGRKEYNIIEFVDRVRVLEHLIYIDLEILKNFEKDERINNKLRNLKTLEDKIYYLRKVEGLKQDTVAKMLYISTRHLQRIEKNLNKKLSC</sequence>
<name>A0A6M0RCI3_9CLOT</name>
<dbReference type="GO" id="GO:0003677">
    <property type="term" value="F:DNA binding"/>
    <property type="evidence" value="ECO:0007669"/>
    <property type="project" value="InterPro"/>
</dbReference>
<organism evidence="2 3">
    <name type="scientific">Clostridium niameyense</name>
    <dbReference type="NCBI Taxonomy" id="1622073"/>
    <lineage>
        <taxon>Bacteria</taxon>
        <taxon>Bacillati</taxon>
        <taxon>Bacillota</taxon>
        <taxon>Clostridia</taxon>
        <taxon>Eubacteriales</taxon>
        <taxon>Clostridiaceae</taxon>
        <taxon>Clostridium</taxon>
    </lineage>
</organism>
<dbReference type="InterPro" id="IPR010982">
    <property type="entry name" value="Lambda_DNA-bd_dom_sf"/>
</dbReference>
<keyword evidence="3" id="KW-1185">Reference proteome</keyword>
<dbReference type="Proteomes" id="UP000473885">
    <property type="component" value="Unassembled WGS sequence"/>
</dbReference>
<evidence type="ECO:0000313" key="2">
    <source>
        <dbReference type="EMBL" id="NEZ47976.1"/>
    </source>
</evidence>
<protein>
    <recommendedName>
        <fullName evidence="1">HTH cro/C1-type domain-containing protein</fullName>
    </recommendedName>
</protein>
<reference evidence="2 3" key="1">
    <citation type="submission" date="2019-04" db="EMBL/GenBank/DDBJ databases">
        <title>Genome sequencing of Clostridium botulinum Groups I-IV and Clostridium butyricum.</title>
        <authorList>
            <person name="Brunt J."/>
            <person name="Van Vliet A.H.M."/>
            <person name="Stringer S.C."/>
            <person name="Carter A.T."/>
            <person name="Peck M.W."/>
        </authorList>
    </citation>
    <scope>NUCLEOTIDE SEQUENCE [LARGE SCALE GENOMIC DNA]</scope>
    <source>
        <strain evidence="2 3">IFR 18/094</strain>
    </source>
</reference>
<dbReference type="Gene3D" id="1.10.260.40">
    <property type="entry name" value="lambda repressor-like DNA-binding domains"/>
    <property type="match status" value="1"/>
</dbReference>
<proteinExistence type="predicted"/>
<dbReference type="AlphaFoldDB" id="A0A6M0RCI3"/>
<dbReference type="SUPFAM" id="SSF47413">
    <property type="entry name" value="lambda repressor-like DNA-binding domains"/>
    <property type="match status" value="1"/>
</dbReference>
<dbReference type="EMBL" id="SXDP01000017">
    <property type="protein sequence ID" value="NEZ47976.1"/>
    <property type="molecule type" value="Genomic_DNA"/>
</dbReference>
<accession>A0A6M0RCI3</accession>
<dbReference type="RefSeq" id="WP_163249950.1">
    <property type="nucleotide sequence ID" value="NZ_SXDP01000017.1"/>
</dbReference>
<comment type="caution">
    <text evidence="2">The sequence shown here is derived from an EMBL/GenBank/DDBJ whole genome shotgun (WGS) entry which is preliminary data.</text>
</comment>
<evidence type="ECO:0000259" key="1">
    <source>
        <dbReference type="PROSITE" id="PS50943"/>
    </source>
</evidence>
<gene>
    <name evidence="2" type="ORF">FDF74_12365</name>
</gene>
<dbReference type="InterPro" id="IPR001387">
    <property type="entry name" value="Cro/C1-type_HTH"/>
</dbReference>
<feature type="domain" description="HTH cro/C1-type" evidence="1">
    <location>
        <begin position="102"/>
        <end position="139"/>
    </location>
</feature>
<evidence type="ECO:0000313" key="3">
    <source>
        <dbReference type="Proteomes" id="UP000473885"/>
    </source>
</evidence>
<dbReference type="PROSITE" id="PS50943">
    <property type="entry name" value="HTH_CROC1"/>
    <property type="match status" value="1"/>
</dbReference>